<dbReference type="InterPro" id="IPR002195">
    <property type="entry name" value="Dihydroorotase_CS"/>
</dbReference>
<dbReference type="InterPro" id="IPR050138">
    <property type="entry name" value="DHOase/Allantoinase_Hydrolase"/>
</dbReference>
<dbReference type="PROSITE" id="PS00483">
    <property type="entry name" value="DIHYDROOROTASE_2"/>
    <property type="match status" value="1"/>
</dbReference>
<keyword evidence="6" id="KW-0665">Pyrimidine biosynthesis</keyword>
<dbReference type="Pfam" id="PF01979">
    <property type="entry name" value="Amidohydro_1"/>
    <property type="match status" value="1"/>
</dbReference>
<evidence type="ECO:0000256" key="3">
    <source>
        <dbReference type="ARBA" id="ARBA00010286"/>
    </source>
</evidence>
<comment type="caution">
    <text evidence="8">The sequence shown here is derived from an EMBL/GenBank/DDBJ whole genome shotgun (WGS) entry which is preliminary data.</text>
</comment>
<gene>
    <name evidence="8" type="ORF">H9945_05865</name>
</gene>
<dbReference type="EMBL" id="DWYG01000092">
    <property type="protein sequence ID" value="HJB42011.1"/>
    <property type="molecule type" value="Genomic_DNA"/>
</dbReference>
<organism evidence="8 9">
    <name type="scientific">Candidatus Gemmiger avicola</name>
    <dbReference type="NCBI Taxonomy" id="2838605"/>
    <lineage>
        <taxon>Bacteria</taxon>
        <taxon>Bacillati</taxon>
        <taxon>Bacillota</taxon>
        <taxon>Clostridia</taxon>
        <taxon>Eubacteriales</taxon>
        <taxon>Gemmiger</taxon>
    </lineage>
</organism>
<evidence type="ECO:0000259" key="7">
    <source>
        <dbReference type="Pfam" id="PF01979"/>
    </source>
</evidence>
<dbReference type="InterPro" id="IPR011059">
    <property type="entry name" value="Metal-dep_hydrolase_composite"/>
</dbReference>
<proteinExistence type="inferred from homology"/>
<feature type="domain" description="Amidohydrolase-related" evidence="7">
    <location>
        <begin position="45"/>
        <end position="390"/>
    </location>
</feature>
<reference evidence="8" key="1">
    <citation type="journal article" date="2021" name="PeerJ">
        <title>Extensive microbial diversity within the chicken gut microbiome revealed by metagenomics and culture.</title>
        <authorList>
            <person name="Gilroy R."/>
            <person name="Ravi A."/>
            <person name="Getino M."/>
            <person name="Pursley I."/>
            <person name="Horton D.L."/>
            <person name="Alikhan N.F."/>
            <person name="Baker D."/>
            <person name="Gharbi K."/>
            <person name="Hall N."/>
            <person name="Watson M."/>
            <person name="Adriaenssens E.M."/>
            <person name="Foster-Nyarko E."/>
            <person name="Jarju S."/>
            <person name="Secka A."/>
            <person name="Antonio M."/>
            <person name="Oren A."/>
            <person name="Chaudhuri R.R."/>
            <person name="La Ragione R."/>
            <person name="Hildebrand F."/>
            <person name="Pallen M.J."/>
        </authorList>
    </citation>
    <scope>NUCLEOTIDE SEQUENCE</scope>
    <source>
        <strain evidence="8">ChiBcec8-13705</strain>
    </source>
</reference>
<evidence type="ECO:0000313" key="8">
    <source>
        <dbReference type="EMBL" id="HJB42011.1"/>
    </source>
</evidence>
<dbReference type="SUPFAM" id="SSF51556">
    <property type="entry name" value="Metallo-dependent hydrolases"/>
    <property type="match status" value="1"/>
</dbReference>
<dbReference type="GO" id="GO:0006221">
    <property type="term" value="P:pyrimidine nucleotide biosynthetic process"/>
    <property type="evidence" value="ECO:0007669"/>
    <property type="project" value="UniProtKB-KW"/>
</dbReference>
<evidence type="ECO:0000256" key="5">
    <source>
        <dbReference type="ARBA" id="ARBA00022801"/>
    </source>
</evidence>
<reference evidence="8" key="2">
    <citation type="submission" date="2021-04" db="EMBL/GenBank/DDBJ databases">
        <authorList>
            <person name="Gilroy R."/>
        </authorList>
    </citation>
    <scope>NUCLEOTIDE SEQUENCE</scope>
    <source>
        <strain evidence="8">ChiBcec8-13705</strain>
    </source>
</reference>
<dbReference type="GO" id="GO:0005737">
    <property type="term" value="C:cytoplasm"/>
    <property type="evidence" value="ECO:0007669"/>
    <property type="project" value="TreeGrafter"/>
</dbReference>
<dbReference type="PANTHER" id="PTHR43668">
    <property type="entry name" value="ALLANTOINASE"/>
    <property type="match status" value="1"/>
</dbReference>
<evidence type="ECO:0000256" key="2">
    <source>
        <dbReference type="ARBA" id="ARBA00002368"/>
    </source>
</evidence>
<dbReference type="AlphaFoldDB" id="A0A9D2M5W5"/>
<dbReference type="Proteomes" id="UP000886803">
    <property type="component" value="Unassembled WGS sequence"/>
</dbReference>
<dbReference type="NCBIfam" id="TIGR00857">
    <property type="entry name" value="pyrC_multi"/>
    <property type="match status" value="1"/>
</dbReference>
<accession>A0A9D2M5W5</accession>
<dbReference type="InterPro" id="IPR032466">
    <property type="entry name" value="Metal_Hydrolase"/>
</dbReference>
<dbReference type="GO" id="GO:0046872">
    <property type="term" value="F:metal ion binding"/>
    <property type="evidence" value="ECO:0007669"/>
    <property type="project" value="UniProtKB-KW"/>
</dbReference>
<comment type="cofactor">
    <cofactor evidence="1">
        <name>Zn(2+)</name>
        <dbReference type="ChEBI" id="CHEBI:29105"/>
    </cofactor>
</comment>
<evidence type="ECO:0000256" key="6">
    <source>
        <dbReference type="ARBA" id="ARBA00022975"/>
    </source>
</evidence>
<dbReference type="GO" id="GO:0004151">
    <property type="term" value="F:dihydroorotase activity"/>
    <property type="evidence" value="ECO:0007669"/>
    <property type="project" value="InterPro"/>
</dbReference>
<protein>
    <submittedName>
        <fullName evidence="8">Dihydroorotase</fullName>
    </submittedName>
</protein>
<comment type="similarity">
    <text evidence="3">Belongs to the metallo-dependent hydrolases superfamily. DHOase family. Class I DHOase subfamily.</text>
</comment>
<dbReference type="GO" id="GO:0006145">
    <property type="term" value="P:purine nucleobase catabolic process"/>
    <property type="evidence" value="ECO:0007669"/>
    <property type="project" value="TreeGrafter"/>
</dbReference>
<dbReference type="CDD" id="cd01317">
    <property type="entry name" value="DHOase_IIa"/>
    <property type="match status" value="1"/>
</dbReference>
<dbReference type="Gene3D" id="3.20.20.140">
    <property type="entry name" value="Metal-dependent hydrolases"/>
    <property type="match status" value="1"/>
</dbReference>
<dbReference type="SUPFAM" id="SSF51338">
    <property type="entry name" value="Composite domain of metallo-dependent hydrolases"/>
    <property type="match status" value="1"/>
</dbReference>
<evidence type="ECO:0000256" key="1">
    <source>
        <dbReference type="ARBA" id="ARBA00001947"/>
    </source>
</evidence>
<keyword evidence="4" id="KW-0479">Metal-binding</keyword>
<sequence>MLIRHAKDANGRICDFLLQDGKIAAIGINLPAAEGEEVVDAAGLTILPAFIDTHCHWREPGFEYKEDVATGSAAAAAGGYTFVNLMPNTKPVCSDAETAHAVMARAAEVGLCDANQTVSITRNFDGHTLDHLLTLPDDLRYITEDGNGVLDNAVMARAFAIATDRDLTIMSHAEDREISPWDYRLAENIETLRNCHLAEYYGTKLHMCHVSTKEAVDMVRQSRRRGARVSCEVTPHHLWFDDKRLRYKVNPPIREAADVQALVRAIQDGTVSCIGTDHAPHTVEDKAGGAAGMVGLETAFGVCYTKLCRLEGLPLEHLSFLMSAGPAELLGLGDRKGQLAPGYDADIVLVDLDHLYTVEAEKLHSKSKNCPYDGEHLYGRVVMTVKGGKVTYRAQA</sequence>
<dbReference type="InterPro" id="IPR006680">
    <property type="entry name" value="Amidohydro-rel"/>
</dbReference>
<evidence type="ECO:0000256" key="4">
    <source>
        <dbReference type="ARBA" id="ARBA00022723"/>
    </source>
</evidence>
<evidence type="ECO:0000313" key="9">
    <source>
        <dbReference type="Proteomes" id="UP000886803"/>
    </source>
</evidence>
<keyword evidence="5" id="KW-0378">Hydrolase</keyword>
<dbReference type="InterPro" id="IPR004722">
    <property type="entry name" value="DHOase"/>
</dbReference>
<dbReference type="PANTHER" id="PTHR43668:SF2">
    <property type="entry name" value="ALLANTOINASE"/>
    <property type="match status" value="1"/>
</dbReference>
<dbReference type="GO" id="GO:0004038">
    <property type="term" value="F:allantoinase activity"/>
    <property type="evidence" value="ECO:0007669"/>
    <property type="project" value="TreeGrafter"/>
</dbReference>
<comment type="function">
    <text evidence="2">Catalyzes the reversible cyclization of carbamoyl aspartate to dihydroorotate.</text>
</comment>
<name>A0A9D2M5W5_9FIRM</name>